<dbReference type="AlphaFoldDB" id="A0AA88PN69"/>
<evidence type="ECO:0000256" key="1">
    <source>
        <dbReference type="SAM" id="MobiDB-lite"/>
    </source>
</evidence>
<name>A0AA88PN69_9TELE</name>
<gene>
    <name evidence="2" type="ORF">Q8A67_011514</name>
</gene>
<feature type="region of interest" description="Disordered" evidence="1">
    <location>
        <begin position="74"/>
        <end position="98"/>
    </location>
</feature>
<comment type="caution">
    <text evidence="2">The sequence shown here is derived from an EMBL/GenBank/DDBJ whole genome shotgun (WGS) entry which is preliminary data.</text>
</comment>
<evidence type="ECO:0000313" key="3">
    <source>
        <dbReference type="Proteomes" id="UP001187343"/>
    </source>
</evidence>
<dbReference type="EMBL" id="JAUYZG010000010">
    <property type="protein sequence ID" value="KAK2897026.1"/>
    <property type="molecule type" value="Genomic_DNA"/>
</dbReference>
<dbReference type="Proteomes" id="UP001187343">
    <property type="component" value="Unassembled WGS sequence"/>
</dbReference>
<reference evidence="2" key="1">
    <citation type="submission" date="2023-08" db="EMBL/GenBank/DDBJ databases">
        <title>Chromosome-level Genome Assembly of mud carp (Cirrhinus molitorella).</title>
        <authorList>
            <person name="Liu H."/>
        </authorList>
    </citation>
    <scope>NUCLEOTIDE SEQUENCE</scope>
    <source>
        <strain evidence="2">Prfri</strain>
        <tissue evidence="2">Muscle</tissue>
    </source>
</reference>
<feature type="region of interest" description="Disordered" evidence="1">
    <location>
        <begin position="1"/>
        <end position="56"/>
    </location>
</feature>
<organism evidence="2 3">
    <name type="scientific">Cirrhinus molitorella</name>
    <name type="common">mud carp</name>
    <dbReference type="NCBI Taxonomy" id="172907"/>
    <lineage>
        <taxon>Eukaryota</taxon>
        <taxon>Metazoa</taxon>
        <taxon>Chordata</taxon>
        <taxon>Craniata</taxon>
        <taxon>Vertebrata</taxon>
        <taxon>Euteleostomi</taxon>
        <taxon>Actinopterygii</taxon>
        <taxon>Neopterygii</taxon>
        <taxon>Teleostei</taxon>
        <taxon>Ostariophysi</taxon>
        <taxon>Cypriniformes</taxon>
        <taxon>Cyprinidae</taxon>
        <taxon>Labeoninae</taxon>
        <taxon>Labeonini</taxon>
        <taxon>Cirrhinus</taxon>
    </lineage>
</organism>
<keyword evidence="3" id="KW-1185">Reference proteome</keyword>
<proteinExistence type="predicted"/>
<protein>
    <submittedName>
        <fullName evidence="2">Uncharacterized protein</fullName>
    </submittedName>
</protein>
<sequence>MSLPSRKYCRSSGGVGTAEDERIGFQRPPSADRQGQVLQAEKGGAKQSGDTPHRFRGGILKQLSSRRLACEKHLRDSNHRVKKTGTLIGKDTGAGKGH</sequence>
<evidence type="ECO:0000313" key="2">
    <source>
        <dbReference type="EMBL" id="KAK2897026.1"/>
    </source>
</evidence>
<accession>A0AA88PN69</accession>